<keyword evidence="1" id="KW-0472">Membrane</keyword>
<keyword evidence="1" id="KW-0812">Transmembrane</keyword>
<feature type="transmembrane region" description="Helical" evidence="1">
    <location>
        <begin position="12"/>
        <end position="28"/>
    </location>
</feature>
<protein>
    <submittedName>
        <fullName evidence="2">Uncharacterized protein</fullName>
    </submittedName>
</protein>
<dbReference type="OrthoDB" id="2559662at2759"/>
<sequence>MPGLRSTRRVQFLALFAVCILVIIYLTISSSSYSGSQAIFDVVQKGLGIDGVNDGVNDGIVDVYNGTLDGFSGTVEPERRPPEPPTWERLRKWEDELPQHNLELDFPEGKTGRFVRFSNQVKRLGWNNALNEVLMNAHLAYVSERAYVFQDYYWKEDYYSWPEWQFRSTPPVTPLNALIAGPAAGGPFEPNDPAPRAVSERFFDKVCPTSERRIIQAVDVKAAVWDKPGIDVLNHWAKILKEEPARCVEIVQPEEPGVDDFPQVFDLWLWGTARVLSLWKPFTESPISRLLDTSPVVKSAIDANEYLFFPRGPRLPVSGGSGSAKGSTWPRDPFSRVMALHIRRGDFREACERLANYNSTFYSWNLLPELMDPFNAPPELKWNSSEYKQYHLERCYPEADAIVQKVRDVRNTYIRSLPSGSSAVLDAMYLLTNAKGDWLADMKKKLTDDGWYTIVTSKDLELNAEQTDVNMAIDMDLARRAAVFIGNGWSSFTSNIVHRRFVDGKTPASTRFW</sequence>
<dbReference type="AlphaFoldDB" id="V2W9J2"/>
<dbReference type="HOGENOM" id="CLU_014826_0_0_1"/>
<dbReference type="EMBL" id="AWSO01001531">
    <property type="protein sequence ID" value="ESK83473.1"/>
    <property type="molecule type" value="Genomic_DNA"/>
</dbReference>
<proteinExistence type="predicted"/>
<evidence type="ECO:0000313" key="2">
    <source>
        <dbReference type="EMBL" id="ESK83473.1"/>
    </source>
</evidence>
<dbReference type="Proteomes" id="UP000017559">
    <property type="component" value="Unassembled WGS sequence"/>
</dbReference>
<keyword evidence="1" id="KW-1133">Transmembrane helix</keyword>
<evidence type="ECO:0000256" key="1">
    <source>
        <dbReference type="SAM" id="Phobius"/>
    </source>
</evidence>
<dbReference type="CDD" id="cd11296">
    <property type="entry name" value="O-FucT_like"/>
    <property type="match status" value="1"/>
</dbReference>
<keyword evidence="3" id="KW-1185">Reference proteome</keyword>
<dbReference type="KEGG" id="mrr:Moror_4898"/>
<gene>
    <name evidence="2" type="ORF">Moror_4898</name>
</gene>
<organism evidence="2 3">
    <name type="scientific">Moniliophthora roreri (strain MCA 2997)</name>
    <name type="common">Cocoa frosty pod rot fungus</name>
    <name type="synonym">Crinipellis roreri</name>
    <dbReference type="NCBI Taxonomy" id="1381753"/>
    <lineage>
        <taxon>Eukaryota</taxon>
        <taxon>Fungi</taxon>
        <taxon>Dikarya</taxon>
        <taxon>Basidiomycota</taxon>
        <taxon>Agaricomycotina</taxon>
        <taxon>Agaricomycetes</taxon>
        <taxon>Agaricomycetidae</taxon>
        <taxon>Agaricales</taxon>
        <taxon>Marasmiineae</taxon>
        <taxon>Marasmiaceae</taxon>
        <taxon>Moniliophthora</taxon>
    </lineage>
</organism>
<evidence type="ECO:0000313" key="3">
    <source>
        <dbReference type="Proteomes" id="UP000017559"/>
    </source>
</evidence>
<comment type="caution">
    <text evidence="2">The sequence shown here is derived from an EMBL/GenBank/DDBJ whole genome shotgun (WGS) entry which is preliminary data.</text>
</comment>
<accession>V2W9J2</accession>
<name>V2W9J2_MONRO</name>
<reference evidence="2 3" key="1">
    <citation type="journal article" date="2014" name="BMC Genomics">
        <title>Genome and secretome analysis of the hemibiotrophic fungal pathogen, Moniliophthora roreri, which causes frosty pod rot disease of cacao: mechanisms of the biotrophic and necrotrophic phases.</title>
        <authorList>
            <person name="Meinhardt L.W."/>
            <person name="Costa G.G.L."/>
            <person name="Thomazella D.P.T."/>
            <person name="Teixeira P.J.P.L."/>
            <person name="Carazzolle M.F."/>
            <person name="Schuster S.C."/>
            <person name="Carlson J.E."/>
            <person name="Guiltinan M.J."/>
            <person name="Mieczkowski P."/>
            <person name="Farmer A."/>
            <person name="Ramaraj T."/>
            <person name="Crozier J."/>
            <person name="Davis R.E."/>
            <person name="Shao J."/>
            <person name="Melnick R.L."/>
            <person name="Pereira G.A.G."/>
            <person name="Bailey B.A."/>
        </authorList>
    </citation>
    <scope>NUCLEOTIDE SEQUENCE [LARGE SCALE GENOMIC DNA]</scope>
    <source>
        <strain evidence="2 3">MCA 2997</strain>
    </source>
</reference>
<dbReference type="Gene3D" id="3.40.50.11350">
    <property type="match status" value="1"/>
</dbReference>